<dbReference type="InterPro" id="IPR027268">
    <property type="entry name" value="Peptidase_M4/M1_CTD_sf"/>
</dbReference>
<dbReference type="SUPFAM" id="SSF55486">
    <property type="entry name" value="Metalloproteases ('zincins'), catalytic domain"/>
    <property type="match status" value="1"/>
</dbReference>
<accession>A0A846QWS2</accession>
<comment type="caution">
    <text evidence="1">The sequence shown here is derived from an EMBL/GenBank/DDBJ whole genome shotgun (WGS) entry which is preliminary data.</text>
</comment>
<name>A0A846QWS2_9FLAO</name>
<dbReference type="EMBL" id="JAATJJ010000001">
    <property type="protein sequence ID" value="NJB70045.1"/>
    <property type="molecule type" value="Genomic_DNA"/>
</dbReference>
<evidence type="ECO:0008006" key="3">
    <source>
        <dbReference type="Google" id="ProtNLM"/>
    </source>
</evidence>
<dbReference type="AlphaFoldDB" id="A0A846QWS2"/>
<gene>
    <name evidence="1" type="ORF">GGR42_000507</name>
</gene>
<organism evidence="1 2">
    <name type="scientific">Saonia flava</name>
    <dbReference type="NCBI Taxonomy" id="523696"/>
    <lineage>
        <taxon>Bacteria</taxon>
        <taxon>Pseudomonadati</taxon>
        <taxon>Bacteroidota</taxon>
        <taxon>Flavobacteriia</taxon>
        <taxon>Flavobacteriales</taxon>
        <taxon>Flavobacteriaceae</taxon>
        <taxon>Saonia</taxon>
    </lineage>
</organism>
<protein>
    <recommendedName>
        <fullName evidence="3">Metalloprotease</fullName>
    </recommendedName>
</protein>
<evidence type="ECO:0000313" key="2">
    <source>
        <dbReference type="Proteomes" id="UP000590442"/>
    </source>
</evidence>
<dbReference type="RefSeq" id="WP_209023916.1">
    <property type="nucleotide sequence ID" value="NZ_JAATJJ010000001.1"/>
</dbReference>
<dbReference type="Gene3D" id="1.10.390.10">
    <property type="entry name" value="Neutral Protease Domain 2"/>
    <property type="match status" value="1"/>
</dbReference>
<reference evidence="1 2" key="1">
    <citation type="submission" date="2020-03" db="EMBL/GenBank/DDBJ databases">
        <title>Genomic Encyclopedia of Type Strains, Phase IV (KMG-IV): sequencing the most valuable type-strain genomes for metagenomic binning, comparative biology and taxonomic classification.</title>
        <authorList>
            <person name="Goeker M."/>
        </authorList>
    </citation>
    <scope>NUCLEOTIDE SEQUENCE [LARGE SCALE GENOMIC DNA]</scope>
    <source>
        <strain evidence="1 2">DSM 29762</strain>
    </source>
</reference>
<proteinExistence type="predicted"/>
<sequence>MSIKPHIPTYWIIVFSLCVLCGKKIHGQHTNSITATLDGETKKIDVQQQFVYVNDSRDTLTTIYFNDWAHAYANKHTALAKRFAEEFKKSLHLAKENERGHTDIVSIVASGYQGLQWKRMPGHDIIKIELNRPLAPGASTSMFLTYNVQLPPSRYTPYGYSQYGYYLKDWYLSPAVYDGEWHLYSNKNLEDLYTGMTNTRINFIYPENLFLNSNFKVNNNSSFPSGQHASLEGINQKNCEIILSPHNTYTNHVTHSLNIVSNISSPKYNAISQSISIDKVAKYITEKLGTFPHHQLLVSQIDYNKDPLYGINQLPSFIRPYDEQFQFEMKFLKTALNSYIKETIYLDPRKEKWVSDAIINYLMINYVEEKYPDYKLLGKLSNTWGFRNYQLAKMNFNEQYPFLYMLSARKNLNQSLKTPNDSLIKFNQKIANRYKAGLGLAYLSEYIGKGEIDNGIKVFYQNYQLREVDPQDFQYLLESSTNKDVDWFFNEYVSTNDRIDFKIKKVFKEKDSVQVTIKNKTGTNVPISLFGLKKDTVVSKHWFSNIVTKKTYTIPRNEADRLVLNYDQKIPEFNQRDNWKTMNGFFSSNKKLRLQFFKDAEDPNYTQIFYVPVASFNVYDGLTPGMRVHNKTLLERPFVYDFSPSYSFGEKAFVGYGRFTYRKYHGKSGLYVSNYSFGGSTFHFQTNSRYSTLTPAVSFGWRPGDLISNKKQFLSLRYINVFRTIDESLGDLETEPDYSVFNARYINTNRGIIDYSSWFIDAQQSSDFTKLVFNMEYRKLFENNRQFNFRFFAGKFIRNNTDPNTTFFSFALDRPTDYLFDYNYLGRSEDTGIYSQQIIIAEGGFKSKLDNPYANDWMTTVNTSFNLWKWIELYGDAGFLKNKGQSTRFVYDSGIRLNLVTDYFELYFPLYSNNGWEVSDPHYNEKIRFIVTLSPKTLTGLFTRKWF</sequence>
<dbReference type="Proteomes" id="UP000590442">
    <property type="component" value="Unassembled WGS sequence"/>
</dbReference>
<keyword evidence="2" id="KW-1185">Reference proteome</keyword>
<evidence type="ECO:0000313" key="1">
    <source>
        <dbReference type="EMBL" id="NJB70045.1"/>
    </source>
</evidence>